<name>A0ABD1V2W6_9LAMI</name>
<evidence type="ECO:0000256" key="1">
    <source>
        <dbReference type="SAM" id="MobiDB-lite"/>
    </source>
</evidence>
<accession>A0ABD1V2W6</accession>
<comment type="caution">
    <text evidence="2">The sequence shown here is derived from an EMBL/GenBank/DDBJ whole genome shotgun (WGS) entry which is preliminary data.</text>
</comment>
<dbReference type="AlphaFoldDB" id="A0ABD1V2W6"/>
<dbReference type="Proteomes" id="UP001604277">
    <property type="component" value="Unassembled WGS sequence"/>
</dbReference>
<sequence length="202" mass="23411">MSHYMKGIFVKSPNILFLPNLTQCPTLTKRKRIKKKEELVQAPQQDSVAMENEALVKLESLKSLNQRLLKEAMERRKEVESLMRSKGSLESDVTRTEKNGHNHDRLFPLPYRPLDQKFGTHLQFSKVKSSRIFGKPRGCGPAQPLEGLQQVQKKQNQDEENDGFSFLQRNSELAMGWICKRKWVEFGKNSIFGELTKMTFIE</sequence>
<dbReference type="EMBL" id="JBFOLJ010000006">
    <property type="protein sequence ID" value="KAL2530973.1"/>
    <property type="molecule type" value="Genomic_DNA"/>
</dbReference>
<reference evidence="3" key="1">
    <citation type="submission" date="2024-07" db="EMBL/GenBank/DDBJ databases">
        <title>Two chromosome-level genome assemblies of Korean endemic species Abeliophyllum distichum and Forsythia ovata (Oleaceae).</title>
        <authorList>
            <person name="Jang H."/>
        </authorList>
    </citation>
    <scope>NUCLEOTIDE SEQUENCE [LARGE SCALE GENOMIC DNA]</scope>
</reference>
<keyword evidence="3" id="KW-1185">Reference proteome</keyword>
<organism evidence="2 3">
    <name type="scientific">Forsythia ovata</name>
    <dbReference type="NCBI Taxonomy" id="205694"/>
    <lineage>
        <taxon>Eukaryota</taxon>
        <taxon>Viridiplantae</taxon>
        <taxon>Streptophyta</taxon>
        <taxon>Embryophyta</taxon>
        <taxon>Tracheophyta</taxon>
        <taxon>Spermatophyta</taxon>
        <taxon>Magnoliopsida</taxon>
        <taxon>eudicotyledons</taxon>
        <taxon>Gunneridae</taxon>
        <taxon>Pentapetalae</taxon>
        <taxon>asterids</taxon>
        <taxon>lamiids</taxon>
        <taxon>Lamiales</taxon>
        <taxon>Oleaceae</taxon>
        <taxon>Forsythieae</taxon>
        <taxon>Forsythia</taxon>
    </lineage>
</organism>
<gene>
    <name evidence="2" type="ORF">Fot_23574</name>
</gene>
<feature type="region of interest" description="Disordered" evidence="1">
    <location>
        <begin position="80"/>
        <end position="106"/>
    </location>
</feature>
<proteinExistence type="predicted"/>
<evidence type="ECO:0000313" key="2">
    <source>
        <dbReference type="EMBL" id="KAL2530973.1"/>
    </source>
</evidence>
<protein>
    <submittedName>
        <fullName evidence="2">Uncharacterized protein</fullName>
    </submittedName>
</protein>
<evidence type="ECO:0000313" key="3">
    <source>
        <dbReference type="Proteomes" id="UP001604277"/>
    </source>
</evidence>